<dbReference type="Gene3D" id="1.10.10.10">
    <property type="entry name" value="Winged helix-like DNA-binding domain superfamily/Winged helix DNA-binding domain"/>
    <property type="match status" value="1"/>
</dbReference>
<dbReference type="Pfam" id="PF04023">
    <property type="entry name" value="FeoA"/>
    <property type="match status" value="1"/>
</dbReference>
<reference evidence="16" key="1">
    <citation type="submission" date="2020-02" db="EMBL/GenBank/DDBJ databases">
        <authorList>
            <person name="Meier V. D."/>
        </authorList>
    </citation>
    <scope>NUCLEOTIDE SEQUENCE</scope>
    <source>
        <strain evidence="16">AVDCRST_MAG43</strain>
    </source>
</reference>
<dbReference type="PANTHER" id="PTHR33238:SF11">
    <property type="entry name" value="TRANSCRIPTIONAL REGULATOR MNTR"/>
    <property type="match status" value="1"/>
</dbReference>
<evidence type="ECO:0000256" key="13">
    <source>
        <dbReference type="ARBA" id="ARBA00025185"/>
    </source>
</evidence>
<dbReference type="EMBL" id="CADCWI010000028">
    <property type="protein sequence ID" value="CAA9545334.1"/>
    <property type="molecule type" value="Genomic_DNA"/>
</dbReference>
<dbReference type="SUPFAM" id="SSF47979">
    <property type="entry name" value="Iron-dependent repressor protein, dimerization domain"/>
    <property type="match status" value="1"/>
</dbReference>
<comment type="similarity">
    <text evidence="2">Belongs to the DtxR/MntR family.</text>
</comment>
<keyword evidence="7" id="KW-0408">Iron</keyword>
<sequence length="244" mass="27342">MSMPSAPEDNLPSRERFGGDTRVTHAMEDYLKAAYALEQEGGPVTTLRLAEALGLSGPSVTNMIKRLDDLKLVVHNPYHGISLTASGRGVALEVIRHHRLLELYLARALGFEWDEVHQEAERLEHHVSEELERRMERALDYPEFDPHGDPIPTRAGTIPSVEDVALPDLEIGVTATISRVSDRDAEKLRYMSTHELRPGTSLTVRERLPYDGPIRIRINDDEQLVPLAIACLVRVQEEEASKVS</sequence>
<dbReference type="InterPro" id="IPR038157">
    <property type="entry name" value="FeoA_core_dom"/>
</dbReference>
<dbReference type="Pfam" id="PF02742">
    <property type="entry name" value="Fe_dep_repr_C"/>
    <property type="match status" value="1"/>
</dbReference>
<dbReference type="InterPro" id="IPR008988">
    <property type="entry name" value="Transcriptional_repressor_C"/>
</dbReference>
<comment type="subcellular location">
    <subcellularLocation>
        <location evidence="1">Cytoplasm</location>
    </subcellularLocation>
</comment>
<dbReference type="Pfam" id="PF01325">
    <property type="entry name" value="Fe_dep_repress"/>
    <property type="match status" value="1"/>
</dbReference>
<dbReference type="InterPro" id="IPR036390">
    <property type="entry name" value="WH_DNA-bd_sf"/>
</dbReference>
<dbReference type="Gene3D" id="1.10.60.10">
    <property type="entry name" value="Iron dependent repressor, metal binding and dimerisation domain"/>
    <property type="match status" value="1"/>
</dbReference>
<comment type="subunit">
    <text evidence="3">Homodimer.</text>
</comment>
<keyword evidence="5" id="KW-0963">Cytoplasm</keyword>
<comment type="function">
    <text evidence="13">In the presence of manganese, represses expression of mntH and mntS. Up-regulates expression of mntP.</text>
</comment>
<dbReference type="GO" id="GO:0003700">
    <property type="term" value="F:DNA-binding transcription factor activity"/>
    <property type="evidence" value="ECO:0007669"/>
    <property type="project" value="InterPro"/>
</dbReference>
<evidence type="ECO:0000256" key="8">
    <source>
        <dbReference type="ARBA" id="ARBA00023015"/>
    </source>
</evidence>
<keyword evidence="12" id="KW-0464">Manganese</keyword>
<evidence type="ECO:0000256" key="9">
    <source>
        <dbReference type="ARBA" id="ARBA00023125"/>
    </source>
</evidence>
<keyword evidence="10" id="KW-0010">Activator</keyword>
<dbReference type="InterPro" id="IPR036421">
    <property type="entry name" value="Fe_dep_repressor_sf"/>
</dbReference>
<dbReference type="FunFam" id="1.10.60.10:FF:000004">
    <property type="entry name" value="DtxR family transcriptional regulator"/>
    <property type="match status" value="1"/>
</dbReference>
<dbReference type="InterPro" id="IPR007167">
    <property type="entry name" value="Fe-transptr_FeoA-like"/>
</dbReference>
<dbReference type="AlphaFoldDB" id="A0A6J4UEB5"/>
<dbReference type="PANTHER" id="PTHR33238">
    <property type="entry name" value="IRON (METAL) DEPENDENT REPRESSOR, DTXR FAMILY"/>
    <property type="match status" value="1"/>
</dbReference>
<evidence type="ECO:0000259" key="15">
    <source>
        <dbReference type="PROSITE" id="PS50944"/>
    </source>
</evidence>
<name>A0A6J4UEB5_9BACT</name>
<evidence type="ECO:0000313" key="16">
    <source>
        <dbReference type="EMBL" id="CAA9545334.1"/>
    </source>
</evidence>
<evidence type="ECO:0000256" key="6">
    <source>
        <dbReference type="ARBA" id="ARBA00022491"/>
    </source>
</evidence>
<keyword evidence="11" id="KW-0804">Transcription</keyword>
<gene>
    <name evidence="16" type="ORF">AVDCRST_MAG43-533</name>
</gene>
<dbReference type="SUPFAM" id="SSF46785">
    <property type="entry name" value="Winged helix' DNA-binding domain"/>
    <property type="match status" value="1"/>
</dbReference>
<dbReference type="GO" id="GO:0005737">
    <property type="term" value="C:cytoplasm"/>
    <property type="evidence" value="ECO:0007669"/>
    <property type="project" value="UniProtKB-SubCell"/>
</dbReference>
<dbReference type="InterPro" id="IPR001367">
    <property type="entry name" value="Fe_dep_repressor"/>
</dbReference>
<keyword evidence="8" id="KW-0805">Transcription regulation</keyword>
<evidence type="ECO:0000256" key="3">
    <source>
        <dbReference type="ARBA" id="ARBA00011738"/>
    </source>
</evidence>
<evidence type="ECO:0000256" key="4">
    <source>
        <dbReference type="ARBA" id="ARBA00022386"/>
    </source>
</evidence>
<dbReference type="InterPro" id="IPR036388">
    <property type="entry name" value="WH-like_DNA-bd_sf"/>
</dbReference>
<dbReference type="GO" id="GO:0046983">
    <property type="term" value="F:protein dimerization activity"/>
    <property type="evidence" value="ECO:0007669"/>
    <property type="project" value="InterPro"/>
</dbReference>
<dbReference type="SMART" id="SM00529">
    <property type="entry name" value="HTH_DTXR"/>
    <property type="match status" value="1"/>
</dbReference>
<evidence type="ECO:0000256" key="14">
    <source>
        <dbReference type="ARBA" id="ARBA00032593"/>
    </source>
</evidence>
<dbReference type="GO" id="GO:0003677">
    <property type="term" value="F:DNA binding"/>
    <property type="evidence" value="ECO:0007669"/>
    <property type="project" value="UniProtKB-KW"/>
</dbReference>
<proteinExistence type="inferred from homology"/>
<evidence type="ECO:0000256" key="1">
    <source>
        <dbReference type="ARBA" id="ARBA00004496"/>
    </source>
</evidence>
<dbReference type="Gene3D" id="2.30.30.90">
    <property type="match status" value="1"/>
</dbReference>
<feature type="domain" description="HTH dtxR-type" evidence="15">
    <location>
        <begin position="23"/>
        <end position="84"/>
    </location>
</feature>
<protein>
    <recommendedName>
        <fullName evidence="4">Transcriptional regulator MntR</fullName>
    </recommendedName>
    <alternativeName>
        <fullName evidence="14">Manganese transport regulator</fullName>
    </alternativeName>
</protein>
<evidence type="ECO:0000256" key="2">
    <source>
        <dbReference type="ARBA" id="ARBA00007871"/>
    </source>
</evidence>
<dbReference type="SMART" id="SM00899">
    <property type="entry name" value="FeoA"/>
    <property type="match status" value="1"/>
</dbReference>
<evidence type="ECO:0000256" key="12">
    <source>
        <dbReference type="ARBA" id="ARBA00023211"/>
    </source>
</evidence>
<evidence type="ECO:0000256" key="5">
    <source>
        <dbReference type="ARBA" id="ARBA00022490"/>
    </source>
</evidence>
<accession>A0A6J4UEB5</accession>
<keyword evidence="9" id="KW-0238">DNA-binding</keyword>
<dbReference type="GO" id="GO:0046914">
    <property type="term" value="F:transition metal ion binding"/>
    <property type="evidence" value="ECO:0007669"/>
    <property type="project" value="InterPro"/>
</dbReference>
<dbReference type="PROSITE" id="PS50944">
    <property type="entry name" value="HTH_DTXR"/>
    <property type="match status" value="1"/>
</dbReference>
<evidence type="ECO:0000256" key="7">
    <source>
        <dbReference type="ARBA" id="ARBA00023004"/>
    </source>
</evidence>
<dbReference type="SUPFAM" id="SSF50037">
    <property type="entry name" value="C-terminal domain of transcriptional repressors"/>
    <property type="match status" value="1"/>
</dbReference>
<evidence type="ECO:0000256" key="10">
    <source>
        <dbReference type="ARBA" id="ARBA00023159"/>
    </source>
</evidence>
<keyword evidence="6" id="KW-0678">Repressor</keyword>
<dbReference type="InterPro" id="IPR050536">
    <property type="entry name" value="DtxR_MntR_Metal-Reg"/>
</dbReference>
<dbReference type="InterPro" id="IPR022689">
    <property type="entry name" value="Iron_dep_repressor"/>
</dbReference>
<organism evidence="16">
    <name type="scientific">uncultured Thermomicrobiales bacterium</name>
    <dbReference type="NCBI Taxonomy" id="1645740"/>
    <lineage>
        <taxon>Bacteria</taxon>
        <taxon>Pseudomonadati</taxon>
        <taxon>Thermomicrobiota</taxon>
        <taxon>Thermomicrobia</taxon>
        <taxon>Thermomicrobiales</taxon>
        <taxon>environmental samples</taxon>
    </lineage>
</organism>
<dbReference type="InterPro" id="IPR022687">
    <property type="entry name" value="HTH_DTXR"/>
</dbReference>
<evidence type="ECO:0000256" key="11">
    <source>
        <dbReference type="ARBA" id="ARBA00023163"/>
    </source>
</evidence>